<dbReference type="PANTHER" id="PTHR42789:SF1">
    <property type="entry name" value="D-ISOMER SPECIFIC 2-HYDROXYACID DEHYDROGENASE FAMILY PROTEIN (AFU_ORTHOLOGUE AFUA_6G10090)"/>
    <property type="match status" value="1"/>
</dbReference>
<dbReference type="GO" id="GO:0016616">
    <property type="term" value="F:oxidoreductase activity, acting on the CH-OH group of donors, NAD or NADP as acceptor"/>
    <property type="evidence" value="ECO:0007669"/>
    <property type="project" value="InterPro"/>
</dbReference>
<evidence type="ECO:0000256" key="2">
    <source>
        <dbReference type="ARBA" id="ARBA00023002"/>
    </source>
</evidence>
<dbReference type="SUPFAM" id="SSF52283">
    <property type="entry name" value="Formate/glycerate dehydrogenase catalytic domain-like"/>
    <property type="match status" value="1"/>
</dbReference>
<comment type="caution">
    <text evidence="7">The sequence shown here is derived from an EMBL/GenBank/DDBJ whole genome shotgun (WGS) entry which is preliminary data.</text>
</comment>
<protein>
    <submittedName>
        <fullName evidence="7">Lactate dehydrogenase-like 2-hydroxyacid dehydrogenase</fullName>
    </submittedName>
</protein>
<dbReference type="InterPro" id="IPR006139">
    <property type="entry name" value="D-isomer_2_OHA_DH_cat_dom"/>
</dbReference>
<name>A0A2W7PYF1_9RHOB</name>
<dbReference type="InterPro" id="IPR050857">
    <property type="entry name" value="D-2-hydroxyacid_DH"/>
</dbReference>
<dbReference type="InterPro" id="IPR036291">
    <property type="entry name" value="NAD(P)-bd_dom_sf"/>
</dbReference>
<dbReference type="OrthoDB" id="9793626at2"/>
<dbReference type="CDD" id="cd12169">
    <property type="entry name" value="PGDH_like_1"/>
    <property type="match status" value="1"/>
</dbReference>
<dbReference type="RefSeq" id="WP_071467957.1">
    <property type="nucleotide sequence ID" value="NZ_MEHT01000001.1"/>
</dbReference>
<dbReference type="InterPro" id="IPR006140">
    <property type="entry name" value="D-isomer_DH_NAD-bd"/>
</dbReference>
<evidence type="ECO:0000256" key="4">
    <source>
        <dbReference type="RuleBase" id="RU003719"/>
    </source>
</evidence>
<evidence type="ECO:0000256" key="1">
    <source>
        <dbReference type="ARBA" id="ARBA00005854"/>
    </source>
</evidence>
<evidence type="ECO:0000313" key="7">
    <source>
        <dbReference type="EMBL" id="PZX41228.1"/>
    </source>
</evidence>
<keyword evidence="2 4" id="KW-0560">Oxidoreductase</keyword>
<dbReference type="EMBL" id="QKZQ01000011">
    <property type="protein sequence ID" value="PZX41228.1"/>
    <property type="molecule type" value="Genomic_DNA"/>
</dbReference>
<keyword evidence="3" id="KW-0520">NAD</keyword>
<feature type="domain" description="D-isomer specific 2-hydroxyacid dehydrogenase catalytic" evidence="5">
    <location>
        <begin position="18"/>
        <end position="315"/>
    </location>
</feature>
<feature type="domain" description="D-isomer specific 2-hydroxyacid dehydrogenase NAD-binding" evidence="6">
    <location>
        <begin position="109"/>
        <end position="288"/>
    </location>
</feature>
<proteinExistence type="inferred from homology"/>
<dbReference type="Gene3D" id="3.40.50.720">
    <property type="entry name" value="NAD(P)-binding Rossmann-like Domain"/>
    <property type="match status" value="2"/>
</dbReference>
<dbReference type="AlphaFoldDB" id="A0A2W7PYF1"/>
<dbReference type="PANTHER" id="PTHR42789">
    <property type="entry name" value="D-ISOMER SPECIFIC 2-HYDROXYACID DEHYDROGENASE FAMILY PROTEIN (AFU_ORTHOLOGUE AFUA_6G10090)"/>
    <property type="match status" value="1"/>
</dbReference>
<dbReference type="STRING" id="121821.GCA_001870675_00061"/>
<evidence type="ECO:0000313" key="8">
    <source>
        <dbReference type="Proteomes" id="UP000249364"/>
    </source>
</evidence>
<dbReference type="Proteomes" id="UP000249364">
    <property type="component" value="Unassembled WGS sequence"/>
</dbReference>
<dbReference type="GO" id="GO:0051287">
    <property type="term" value="F:NAD binding"/>
    <property type="evidence" value="ECO:0007669"/>
    <property type="project" value="InterPro"/>
</dbReference>
<accession>A0A2W7PYF1</accession>
<dbReference type="Pfam" id="PF00389">
    <property type="entry name" value="2-Hacid_dh"/>
    <property type="match status" value="1"/>
</dbReference>
<gene>
    <name evidence="7" type="ORF">LY56_02431</name>
</gene>
<dbReference type="SUPFAM" id="SSF51735">
    <property type="entry name" value="NAD(P)-binding Rossmann-fold domains"/>
    <property type="match status" value="1"/>
</dbReference>
<keyword evidence="8" id="KW-1185">Reference proteome</keyword>
<reference evidence="7 8" key="1">
    <citation type="submission" date="2018-06" db="EMBL/GenBank/DDBJ databases">
        <title>Genomic Encyclopedia of Archaeal and Bacterial Type Strains, Phase II (KMG-II): from individual species to whole genera.</title>
        <authorList>
            <person name="Goeker M."/>
        </authorList>
    </citation>
    <scope>NUCLEOTIDE SEQUENCE [LARGE SCALE GENOMIC DNA]</scope>
    <source>
        <strain evidence="7 8">DSM 13087</strain>
    </source>
</reference>
<dbReference type="Pfam" id="PF02826">
    <property type="entry name" value="2-Hacid_dh_C"/>
    <property type="match status" value="1"/>
</dbReference>
<evidence type="ECO:0000259" key="6">
    <source>
        <dbReference type="Pfam" id="PF02826"/>
    </source>
</evidence>
<dbReference type="PROSITE" id="PS00671">
    <property type="entry name" value="D_2_HYDROXYACID_DH_3"/>
    <property type="match status" value="1"/>
</dbReference>
<evidence type="ECO:0000259" key="5">
    <source>
        <dbReference type="Pfam" id="PF00389"/>
    </source>
</evidence>
<sequence>MRIAILDDWAGRALGMADWDSLQAEITVFQDTLHDEDALAARLAPFDVICLMRERTRMPASLIARLPKLRLIVTSGMRNLALDAQAAKSRGITVCGTGGRKTTTSEFAMTLILAMARNLLPEARSVAAGGWQLGLGRDLDGMTLGLIGAGSIGAQMVERARPFGMNIIAWSQNLTDARCAELGITRAFGLADLMARSDAVSIHLVLSERTRNLVDAAALAAMKPDAMLVNTSRGPIVDTGALLDALRAAPARKAALDVFDIEPLPKNHAIRDRDLIENGQLLLTPHLGYVTQATWRLFYGETVEAIRAYTQGSPIRQL</sequence>
<organism evidence="7 8">
    <name type="scientific">Roseinatronobacter thiooxidans</name>
    <dbReference type="NCBI Taxonomy" id="121821"/>
    <lineage>
        <taxon>Bacteria</taxon>
        <taxon>Pseudomonadati</taxon>
        <taxon>Pseudomonadota</taxon>
        <taxon>Alphaproteobacteria</taxon>
        <taxon>Rhodobacterales</taxon>
        <taxon>Paracoccaceae</taxon>
        <taxon>Roseinatronobacter</taxon>
    </lineage>
</organism>
<evidence type="ECO:0000256" key="3">
    <source>
        <dbReference type="ARBA" id="ARBA00023027"/>
    </source>
</evidence>
<dbReference type="InterPro" id="IPR029753">
    <property type="entry name" value="D-isomer_DH_CS"/>
</dbReference>
<comment type="similarity">
    <text evidence="1 4">Belongs to the D-isomer specific 2-hydroxyacid dehydrogenase family.</text>
</comment>